<name>A0A5C3EEP9_9BASI</name>
<dbReference type="OrthoDB" id="2556419at2759"/>
<evidence type="ECO:0000313" key="3">
    <source>
        <dbReference type="Proteomes" id="UP000324022"/>
    </source>
</evidence>
<dbReference type="EMBL" id="OOIN01000021">
    <property type="protein sequence ID" value="SPO28147.1"/>
    <property type="molecule type" value="Genomic_DNA"/>
</dbReference>
<dbReference type="Proteomes" id="UP000324022">
    <property type="component" value="Unassembled WGS sequence"/>
</dbReference>
<keyword evidence="3" id="KW-1185">Reference proteome</keyword>
<evidence type="ECO:0000313" key="2">
    <source>
        <dbReference type="EMBL" id="SPO28147.1"/>
    </source>
</evidence>
<protein>
    <recommendedName>
        <fullName evidence="4">Effector family protein Eff1</fullName>
    </recommendedName>
</protein>
<sequence length="387" mass="43848">MELIRPLRFTCIAALGTLLLLSCCCTAAGTEIEEAGPSDQVSHPSWMPQARVVDDFTELAEPPEVFYPSQYMKRQKLRAEEIKGLQKSTDEEILQRYGRIPFHENVPIYGLAAPGNIVKQAIKDYGAVNIVDPNQNDGRMIILGKTAPQDPEGTEQLGQKSISELEKTIKLYKLNPDFHILRKKLVQSQAIRLPEKSIHDVPHLGATPIISDGDLGKMLRASTVGTKTFYYKESDARPILVDIRQELMHRTVNDREKGAIERVVKQHEGAQEKFGDELASVLYGQPTYLNVENGRTRKQGVKLKDYPRFDKNTKREEMVQALQEHGRFRFYVKDPQGNEVGYRIKVLNRKAPSGEPMKITVKPLNSFKKASETVYSWLGKIPHRNLV</sequence>
<keyword evidence="1" id="KW-0732">Signal</keyword>
<feature type="chain" id="PRO_5022878828" description="Effector family protein Eff1" evidence="1">
    <location>
        <begin position="30"/>
        <end position="387"/>
    </location>
</feature>
<evidence type="ECO:0008006" key="4">
    <source>
        <dbReference type="Google" id="ProtNLM"/>
    </source>
</evidence>
<accession>A0A5C3EEP9</accession>
<dbReference type="PROSITE" id="PS51257">
    <property type="entry name" value="PROKAR_LIPOPROTEIN"/>
    <property type="match status" value="1"/>
</dbReference>
<dbReference type="AlphaFoldDB" id="A0A5C3EEP9"/>
<reference evidence="2 3" key="1">
    <citation type="submission" date="2018-03" db="EMBL/GenBank/DDBJ databases">
        <authorList>
            <person name="Guldener U."/>
        </authorList>
    </citation>
    <scope>NUCLEOTIDE SEQUENCE [LARGE SCALE GENOMIC DNA]</scope>
    <source>
        <strain evidence="2 3">NBRC100155</strain>
    </source>
</reference>
<organism evidence="2 3">
    <name type="scientific">Ustilago trichophora</name>
    <dbReference type="NCBI Taxonomy" id="86804"/>
    <lineage>
        <taxon>Eukaryota</taxon>
        <taxon>Fungi</taxon>
        <taxon>Dikarya</taxon>
        <taxon>Basidiomycota</taxon>
        <taxon>Ustilaginomycotina</taxon>
        <taxon>Ustilaginomycetes</taxon>
        <taxon>Ustilaginales</taxon>
        <taxon>Ustilaginaceae</taxon>
        <taxon>Ustilago</taxon>
    </lineage>
</organism>
<gene>
    <name evidence="2" type="ORF">UTRI_04537_B</name>
</gene>
<evidence type="ECO:0000256" key="1">
    <source>
        <dbReference type="SAM" id="SignalP"/>
    </source>
</evidence>
<feature type="signal peptide" evidence="1">
    <location>
        <begin position="1"/>
        <end position="29"/>
    </location>
</feature>
<proteinExistence type="predicted"/>